<dbReference type="Proteomes" id="UP000011715">
    <property type="component" value="Unassembled WGS sequence"/>
</dbReference>
<organism evidence="3 4">
    <name type="scientific">Magnaporthiopsis poae (strain ATCC 64411 / 73-15)</name>
    <name type="common">Kentucky bluegrass fungus</name>
    <name type="synonym">Magnaporthe poae</name>
    <dbReference type="NCBI Taxonomy" id="644358"/>
    <lineage>
        <taxon>Eukaryota</taxon>
        <taxon>Fungi</taxon>
        <taxon>Dikarya</taxon>
        <taxon>Ascomycota</taxon>
        <taxon>Pezizomycotina</taxon>
        <taxon>Sordariomycetes</taxon>
        <taxon>Sordariomycetidae</taxon>
        <taxon>Magnaporthales</taxon>
        <taxon>Magnaporthaceae</taxon>
        <taxon>Magnaporthiopsis</taxon>
    </lineage>
</organism>
<reference evidence="3" key="4">
    <citation type="journal article" date="2015" name="G3 (Bethesda)">
        <title>Genome sequences of three phytopathogenic species of the Magnaporthaceae family of fungi.</title>
        <authorList>
            <person name="Okagaki L.H."/>
            <person name="Nunes C.C."/>
            <person name="Sailsbery J."/>
            <person name="Clay B."/>
            <person name="Brown D."/>
            <person name="John T."/>
            <person name="Oh Y."/>
            <person name="Young N."/>
            <person name="Fitzgerald M."/>
            <person name="Haas B.J."/>
            <person name="Zeng Q."/>
            <person name="Young S."/>
            <person name="Adiconis X."/>
            <person name="Fan L."/>
            <person name="Levin J.Z."/>
            <person name="Mitchell T.K."/>
            <person name="Okubara P.A."/>
            <person name="Farman M.L."/>
            <person name="Kohn L.M."/>
            <person name="Birren B."/>
            <person name="Ma L.-J."/>
            <person name="Dean R.A."/>
        </authorList>
    </citation>
    <scope>NUCLEOTIDE SEQUENCE</scope>
    <source>
        <strain evidence="3">ATCC 64411 / 73-15</strain>
    </source>
</reference>
<evidence type="ECO:0000313" key="2">
    <source>
        <dbReference type="EMBL" id="KLU85701.1"/>
    </source>
</evidence>
<dbReference type="VEuPathDB" id="FungiDB:MAPG_04722"/>
<protein>
    <submittedName>
        <fullName evidence="2 3">Uncharacterized protein</fullName>
    </submittedName>
</protein>
<feature type="compositionally biased region" description="Low complexity" evidence="1">
    <location>
        <begin position="37"/>
        <end position="66"/>
    </location>
</feature>
<dbReference type="AlphaFoldDB" id="A0A0C4DXG9"/>
<evidence type="ECO:0000313" key="4">
    <source>
        <dbReference type="Proteomes" id="UP000011715"/>
    </source>
</evidence>
<dbReference type="EMBL" id="GL876968">
    <property type="protein sequence ID" value="KLU85701.1"/>
    <property type="molecule type" value="Genomic_DNA"/>
</dbReference>
<keyword evidence="4" id="KW-1185">Reference proteome</keyword>
<proteinExistence type="predicted"/>
<dbReference type="OrthoDB" id="5220127at2759"/>
<evidence type="ECO:0000256" key="1">
    <source>
        <dbReference type="SAM" id="MobiDB-lite"/>
    </source>
</evidence>
<name>A0A0C4DXG9_MAGP6</name>
<dbReference type="EMBL" id="ADBL01001106">
    <property type="status" value="NOT_ANNOTATED_CDS"/>
    <property type="molecule type" value="Genomic_DNA"/>
</dbReference>
<reference evidence="2" key="3">
    <citation type="submission" date="2011-03" db="EMBL/GenBank/DDBJ databases">
        <title>Annotation of Magnaporthe poae ATCC 64411.</title>
        <authorList>
            <person name="Ma L.-J."/>
            <person name="Dead R."/>
            <person name="Young S.K."/>
            <person name="Zeng Q."/>
            <person name="Gargeya S."/>
            <person name="Fitzgerald M."/>
            <person name="Haas B."/>
            <person name="Abouelleil A."/>
            <person name="Alvarado L."/>
            <person name="Arachchi H.M."/>
            <person name="Berlin A."/>
            <person name="Brown A."/>
            <person name="Chapman S.B."/>
            <person name="Chen Z."/>
            <person name="Dunbar C."/>
            <person name="Freedman E."/>
            <person name="Gearin G."/>
            <person name="Gellesch M."/>
            <person name="Goldberg J."/>
            <person name="Griggs A."/>
            <person name="Gujja S."/>
            <person name="Heiman D."/>
            <person name="Howarth C."/>
            <person name="Larson L."/>
            <person name="Lui A."/>
            <person name="MacDonald P.J.P."/>
            <person name="Mehta T."/>
            <person name="Montmayeur A."/>
            <person name="Murphy C."/>
            <person name="Neiman D."/>
            <person name="Pearson M."/>
            <person name="Priest M."/>
            <person name="Roberts A."/>
            <person name="Saif S."/>
            <person name="Shea T."/>
            <person name="Shenoy N."/>
            <person name="Sisk P."/>
            <person name="Stolte C."/>
            <person name="Sykes S."/>
            <person name="Yandava C."/>
            <person name="Wortman J."/>
            <person name="Nusbaum C."/>
            <person name="Birren B."/>
        </authorList>
    </citation>
    <scope>NUCLEOTIDE SEQUENCE</scope>
    <source>
        <strain evidence="2">ATCC 64411</strain>
    </source>
</reference>
<sequence>MCTYYYLHYHHLAPCTRPIDIALSYAFCQDATSIISSSEQQQTTAASTAAGSRTSSSSQQQQQQQQPCQELYFDPSHSPAYRKRKSPDTFCYHTCCHNCTRDAAATGGGGDGAVA</sequence>
<reference evidence="2" key="2">
    <citation type="submission" date="2010-05" db="EMBL/GenBank/DDBJ databases">
        <title>The Genome Sequence of Magnaporthe poae strain ATCC 64411.</title>
        <authorList>
            <consortium name="The Broad Institute Genome Sequencing Platform"/>
            <consortium name="Broad Institute Genome Sequencing Center for Infectious Disease"/>
            <person name="Ma L.-J."/>
            <person name="Dead R."/>
            <person name="Young S."/>
            <person name="Zeng Q."/>
            <person name="Koehrsen M."/>
            <person name="Alvarado L."/>
            <person name="Berlin A."/>
            <person name="Chapman S.B."/>
            <person name="Chen Z."/>
            <person name="Freedman E."/>
            <person name="Gellesch M."/>
            <person name="Goldberg J."/>
            <person name="Griggs A."/>
            <person name="Gujja S."/>
            <person name="Heilman E.R."/>
            <person name="Heiman D."/>
            <person name="Hepburn T."/>
            <person name="Howarth C."/>
            <person name="Jen D."/>
            <person name="Larson L."/>
            <person name="Mehta T."/>
            <person name="Neiman D."/>
            <person name="Pearson M."/>
            <person name="Roberts A."/>
            <person name="Saif S."/>
            <person name="Shea T."/>
            <person name="Shenoy N."/>
            <person name="Sisk P."/>
            <person name="Stolte C."/>
            <person name="Sykes S."/>
            <person name="Walk T."/>
            <person name="White J."/>
            <person name="Yandava C."/>
            <person name="Haas B."/>
            <person name="Nusbaum C."/>
            <person name="Birren B."/>
        </authorList>
    </citation>
    <scope>NUCLEOTIDE SEQUENCE</scope>
    <source>
        <strain evidence="2">ATCC 64411</strain>
    </source>
</reference>
<accession>A0A0C4DXG9</accession>
<gene>
    <name evidence="2" type="ORF">MAPG_04722</name>
</gene>
<evidence type="ECO:0000313" key="3">
    <source>
        <dbReference type="EnsemblFungi" id="MAPG_04722T0"/>
    </source>
</evidence>
<reference evidence="4" key="1">
    <citation type="submission" date="2010-05" db="EMBL/GenBank/DDBJ databases">
        <title>The genome sequence of Magnaporthe poae strain ATCC 64411.</title>
        <authorList>
            <person name="Ma L.-J."/>
            <person name="Dead R."/>
            <person name="Young S."/>
            <person name="Zeng Q."/>
            <person name="Koehrsen M."/>
            <person name="Alvarado L."/>
            <person name="Berlin A."/>
            <person name="Chapman S.B."/>
            <person name="Chen Z."/>
            <person name="Freedman E."/>
            <person name="Gellesch M."/>
            <person name="Goldberg J."/>
            <person name="Griggs A."/>
            <person name="Gujja S."/>
            <person name="Heilman E.R."/>
            <person name="Heiman D."/>
            <person name="Hepburn T."/>
            <person name="Howarth C."/>
            <person name="Jen D."/>
            <person name="Larson L."/>
            <person name="Mehta T."/>
            <person name="Neiman D."/>
            <person name="Pearson M."/>
            <person name="Roberts A."/>
            <person name="Saif S."/>
            <person name="Shea T."/>
            <person name="Shenoy N."/>
            <person name="Sisk P."/>
            <person name="Stolte C."/>
            <person name="Sykes S."/>
            <person name="Walk T."/>
            <person name="White J."/>
            <person name="Yandava C."/>
            <person name="Haas B."/>
            <person name="Nusbaum C."/>
            <person name="Birren B."/>
        </authorList>
    </citation>
    <scope>NUCLEOTIDE SEQUENCE [LARGE SCALE GENOMIC DNA]</scope>
    <source>
        <strain evidence="4">ATCC 64411 / 73-15</strain>
    </source>
</reference>
<feature type="region of interest" description="Disordered" evidence="1">
    <location>
        <begin position="37"/>
        <end position="69"/>
    </location>
</feature>
<reference evidence="3" key="5">
    <citation type="submission" date="2015-06" db="UniProtKB">
        <authorList>
            <consortium name="EnsemblFungi"/>
        </authorList>
    </citation>
    <scope>IDENTIFICATION</scope>
    <source>
        <strain evidence="3">ATCC 64411</strain>
    </source>
</reference>
<dbReference type="eggNOG" id="ENOG502R0UX">
    <property type="taxonomic scope" value="Eukaryota"/>
</dbReference>
<dbReference type="EnsemblFungi" id="MAPG_04722T0">
    <property type="protein sequence ID" value="MAPG_04722T0"/>
    <property type="gene ID" value="MAPG_04722"/>
</dbReference>